<proteinExistence type="predicted"/>
<gene>
    <name evidence="1" type="ORF">Hgul01_01970</name>
</gene>
<dbReference type="InterPro" id="IPR006311">
    <property type="entry name" value="TAT_signal"/>
</dbReference>
<sequence>MGIHDSFDDIGNQASSRRSFLRNSGLAALATAGALSAFDQAAAASTKPVQSASIAAATGEIPASAQFARRAFRSLTLLAMSAVSSDTRFAQKVYGLALADLEINLAGLQNASDNVTSLSYTPNPDDDYEPRPWWWPRPWWRLKEQLFTPIERIPAGGLVVLDLHRSLDAFNMAFQYGDQTLQAENLRLARGELRSHLVTLKGSSSFAAWEPGDDICPPWWPWPFPPIRKPGIPTPQPLLELGTLTKGLINYGLGQSMHNAALGRARSKAIIVQIQGSARKMAGYGGSLVGWEDGDDICPRWPFPWPGPWSLGQVLDQYSASPSPQPWRVVASEVLRASTIFAIASNLGDRGIAQGLRDIAIVQIQDQVAKLG</sequence>
<dbReference type="PROSITE" id="PS51318">
    <property type="entry name" value="TAT"/>
    <property type="match status" value="1"/>
</dbReference>
<name>A0ABP9X0W0_9CHLR</name>
<reference evidence="1 2" key="1">
    <citation type="submission" date="2024-02" db="EMBL/GenBank/DDBJ databases">
        <title>Herpetosiphon gulosus NBRC 112829.</title>
        <authorList>
            <person name="Ichikawa N."/>
            <person name="Katano-Makiyama Y."/>
            <person name="Hidaka K."/>
        </authorList>
    </citation>
    <scope>NUCLEOTIDE SEQUENCE [LARGE SCALE GENOMIC DNA]</scope>
    <source>
        <strain evidence="1 2">NBRC 112829</strain>
    </source>
</reference>
<organism evidence="1 2">
    <name type="scientific">Herpetosiphon gulosus</name>
    <dbReference type="NCBI Taxonomy" id="1973496"/>
    <lineage>
        <taxon>Bacteria</taxon>
        <taxon>Bacillati</taxon>
        <taxon>Chloroflexota</taxon>
        <taxon>Chloroflexia</taxon>
        <taxon>Herpetosiphonales</taxon>
        <taxon>Herpetosiphonaceae</taxon>
        <taxon>Herpetosiphon</taxon>
    </lineage>
</organism>
<comment type="caution">
    <text evidence="1">The sequence shown here is derived from an EMBL/GenBank/DDBJ whole genome shotgun (WGS) entry which is preliminary data.</text>
</comment>
<accession>A0ABP9X0W0</accession>
<evidence type="ECO:0000313" key="2">
    <source>
        <dbReference type="Proteomes" id="UP001428290"/>
    </source>
</evidence>
<evidence type="ECO:0008006" key="3">
    <source>
        <dbReference type="Google" id="ProtNLM"/>
    </source>
</evidence>
<evidence type="ECO:0000313" key="1">
    <source>
        <dbReference type="EMBL" id="GAA5528173.1"/>
    </source>
</evidence>
<dbReference type="RefSeq" id="WP_345721787.1">
    <property type="nucleotide sequence ID" value="NZ_BAABRU010000006.1"/>
</dbReference>
<dbReference type="EMBL" id="BAABRU010000006">
    <property type="protein sequence ID" value="GAA5528173.1"/>
    <property type="molecule type" value="Genomic_DNA"/>
</dbReference>
<keyword evidence="2" id="KW-1185">Reference proteome</keyword>
<dbReference type="Proteomes" id="UP001428290">
    <property type="component" value="Unassembled WGS sequence"/>
</dbReference>
<protein>
    <recommendedName>
        <fullName evidence="3">Twin-arginine translocation signal domain-containing protein</fullName>
    </recommendedName>
</protein>